<name>A0A1B8SI90_9MYCO</name>
<evidence type="ECO:0000256" key="1">
    <source>
        <dbReference type="ARBA" id="ARBA00009013"/>
    </source>
</evidence>
<evidence type="ECO:0000313" key="5">
    <source>
        <dbReference type="EMBL" id="OBY32460.1"/>
    </source>
</evidence>
<dbReference type="CDD" id="cd07043">
    <property type="entry name" value="STAS_anti-anti-sigma_factors"/>
    <property type="match status" value="1"/>
</dbReference>
<dbReference type="GO" id="GO:0043856">
    <property type="term" value="F:anti-sigma factor antagonist activity"/>
    <property type="evidence" value="ECO:0007669"/>
    <property type="project" value="InterPro"/>
</dbReference>
<evidence type="ECO:0000313" key="8">
    <source>
        <dbReference type="Proteomes" id="UP000192713"/>
    </source>
</evidence>
<dbReference type="AlphaFoldDB" id="A0A1B8SI90"/>
<dbReference type="RefSeq" id="WP_065287563.1">
    <property type="nucleotide sequence ID" value="NZ_JAACYR010000015.1"/>
</dbReference>
<dbReference type="SUPFAM" id="SSF52091">
    <property type="entry name" value="SpoIIaa-like"/>
    <property type="match status" value="1"/>
</dbReference>
<evidence type="ECO:0000313" key="6">
    <source>
        <dbReference type="EMBL" id="ORA81556.1"/>
    </source>
</evidence>
<gene>
    <name evidence="5" type="ORF">ACT18_06580</name>
    <name evidence="6" type="ORF">BST28_06070</name>
    <name evidence="4" type="ORF">GWR20_06075</name>
</gene>
<organism evidence="5 7">
    <name type="scientific">Mycolicibacter kumamotonensis</name>
    <dbReference type="NCBI Taxonomy" id="354243"/>
    <lineage>
        <taxon>Bacteria</taxon>
        <taxon>Bacillati</taxon>
        <taxon>Actinomycetota</taxon>
        <taxon>Actinomycetes</taxon>
        <taxon>Mycobacteriales</taxon>
        <taxon>Mycobacteriaceae</taxon>
        <taxon>Mycolicibacter</taxon>
    </lineage>
</organism>
<dbReference type="Proteomes" id="UP000092668">
    <property type="component" value="Unassembled WGS sequence"/>
</dbReference>
<evidence type="ECO:0000313" key="9">
    <source>
        <dbReference type="Proteomes" id="UP000466523"/>
    </source>
</evidence>
<dbReference type="EMBL" id="LFOE01000006">
    <property type="protein sequence ID" value="OBY32460.1"/>
    <property type="molecule type" value="Genomic_DNA"/>
</dbReference>
<evidence type="ECO:0000313" key="7">
    <source>
        <dbReference type="Proteomes" id="UP000092668"/>
    </source>
</evidence>
<dbReference type="STRING" id="354243.BST28_06070"/>
<dbReference type="PROSITE" id="PS50801">
    <property type="entry name" value="STAS"/>
    <property type="match status" value="1"/>
</dbReference>
<protein>
    <recommendedName>
        <fullName evidence="2">Anti-sigma factor antagonist</fullName>
    </recommendedName>
</protein>
<dbReference type="Proteomes" id="UP000192713">
    <property type="component" value="Unassembled WGS sequence"/>
</dbReference>
<dbReference type="PANTHER" id="PTHR33495">
    <property type="entry name" value="ANTI-SIGMA FACTOR ANTAGONIST TM_1081-RELATED-RELATED"/>
    <property type="match status" value="1"/>
</dbReference>
<accession>A0A1B8SI90</accession>
<dbReference type="PANTHER" id="PTHR33495:SF2">
    <property type="entry name" value="ANTI-SIGMA FACTOR ANTAGONIST TM_1081-RELATED"/>
    <property type="match status" value="1"/>
</dbReference>
<dbReference type="Pfam" id="PF01740">
    <property type="entry name" value="STAS"/>
    <property type="match status" value="1"/>
</dbReference>
<dbReference type="InterPro" id="IPR003658">
    <property type="entry name" value="Anti-sigma_ant"/>
</dbReference>
<dbReference type="OrthoDB" id="4571296at2"/>
<feature type="domain" description="STAS" evidence="3">
    <location>
        <begin position="3"/>
        <end position="116"/>
    </location>
</feature>
<comment type="similarity">
    <text evidence="1 2">Belongs to the anti-sigma-factor antagonist family.</text>
</comment>
<dbReference type="Proteomes" id="UP000466523">
    <property type="component" value="Unassembled WGS sequence"/>
</dbReference>
<dbReference type="InterPro" id="IPR002645">
    <property type="entry name" value="STAS_dom"/>
</dbReference>
<evidence type="ECO:0000259" key="3">
    <source>
        <dbReference type="PROSITE" id="PS50801"/>
    </source>
</evidence>
<dbReference type="EMBL" id="JAACYR010000015">
    <property type="protein sequence ID" value="NDJ88728.1"/>
    <property type="molecule type" value="Genomic_DNA"/>
</dbReference>
<dbReference type="Gene3D" id="3.30.750.24">
    <property type="entry name" value="STAS domain"/>
    <property type="match status" value="1"/>
</dbReference>
<dbReference type="EMBL" id="MVHU01000006">
    <property type="protein sequence ID" value="ORA81556.1"/>
    <property type="molecule type" value="Genomic_DNA"/>
</dbReference>
<dbReference type="NCBIfam" id="TIGR00377">
    <property type="entry name" value="ant_ant_sig"/>
    <property type="match status" value="1"/>
</dbReference>
<dbReference type="PATRIC" id="fig|354243.3.peg.1374"/>
<proteinExistence type="inferred from homology"/>
<dbReference type="InterPro" id="IPR036513">
    <property type="entry name" value="STAS_dom_sf"/>
</dbReference>
<reference evidence="5 7" key="1">
    <citation type="submission" date="2015-06" db="EMBL/GenBank/DDBJ databases">
        <title>Genome sequence of Mycobacterium kumamotonense strain Roo.</title>
        <authorList>
            <person name="Greninger A.L."/>
            <person name="Cunningham G."/>
            <person name="Miller S."/>
        </authorList>
    </citation>
    <scope>NUCLEOTIDE SEQUENCE [LARGE SCALE GENOMIC DNA]</scope>
    <source>
        <strain evidence="5 7">Roo</strain>
    </source>
</reference>
<reference evidence="4 9" key="3">
    <citation type="submission" date="2020-01" db="EMBL/GenBank/DDBJ databases">
        <authorList>
            <person name="Sanchez-Estrada R."/>
            <person name="Gonzalez-Y-Merchand J.A."/>
            <person name="Rivera-Gutierrez S."/>
        </authorList>
    </citation>
    <scope>NUCLEOTIDE SEQUENCE [LARGE SCALE GENOMIC DNA]</scope>
    <source>
        <strain evidence="4 9">CST 7247</strain>
    </source>
</reference>
<keyword evidence="7" id="KW-1185">Reference proteome</keyword>
<evidence type="ECO:0000313" key="4">
    <source>
        <dbReference type="EMBL" id="NDJ88728.1"/>
    </source>
</evidence>
<reference evidence="6 8" key="2">
    <citation type="submission" date="2017-02" db="EMBL/GenBank/DDBJ databases">
        <title>The new phylogeny of genus Mycobacterium.</title>
        <authorList>
            <person name="Tortoli E."/>
            <person name="Trovato A."/>
            <person name="Cirillo D.M."/>
        </authorList>
    </citation>
    <scope>NUCLEOTIDE SEQUENCE [LARGE SCALE GENOMIC DNA]</scope>
    <source>
        <strain evidence="6 8">DSM 45093</strain>
    </source>
</reference>
<sequence length="120" mass="12503">MRLVVSRESVEGAVMLRIVGEIDSSNVGEFAEQLAAVMSQNGDRGSGPFVIDLQGVTFFGSAGLNAVLACHEKGTANGASVRLVATQPEVLNPIQVTKLDSVLEIYPSVSEAIIGNSAKT</sequence>
<comment type="caution">
    <text evidence="5">The sequence shown here is derived from an EMBL/GenBank/DDBJ whole genome shotgun (WGS) entry which is preliminary data.</text>
</comment>
<evidence type="ECO:0000256" key="2">
    <source>
        <dbReference type="RuleBase" id="RU003749"/>
    </source>
</evidence>